<evidence type="ECO:0000256" key="4">
    <source>
        <dbReference type="ARBA" id="ARBA00022989"/>
    </source>
</evidence>
<evidence type="ECO:0000256" key="1">
    <source>
        <dbReference type="ARBA" id="ARBA00004141"/>
    </source>
</evidence>
<name>A0A0G0SYJ6_9BACT</name>
<dbReference type="PANTHER" id="PTHR30477">
    <property type="entry name" value="ABC-TRANSPORTER METAL-BINDING PROTEIN"/>
    <property type="match status" value="1"/>
</dbReference>
<dbReference type="InterPro" id="IPR001626">
    <property type="entry name" value="ABC_TroCD"/>
</dbReference>
<dbReference type="Proteomes" id="UP000034687">
    <property type="component" value="Unassembled WGS sequence"/>
</dbReference>
<keyword evidence="4 7" id="KW-1133">Transmembrane helix</keyword>
<dbReference type="GO" id="GO:0055085">
    <property type="term" value="P:transmembrane transport"/>
    <property type="evidence" value="ECO:0007669"/>
    <property type="project" value="InterPro"/>
</dbReference>
<sequence>MNTNNLLFLIMVGSAVAAAAGYLGSFMVIKRMSLVGDALSHVALPGMAIAILLHLSPIVGALVALTIATVGIWYLEKTSKIYPEALVGIFFTFALAVGVLITPEPELLEALFGDIEKITVMEGVWAILISLLVIFAVRFISKKLILGVISEELAKSMNISTSTTNFIYLLLVGIIVALGVKFVGTLLMGALVIVPAASAKNISRGITNYYLYSILFGILSAIIGIASANYFHISPGPAVVLTSILIFILSYLFKK</sequence>
<dbReference type="GO" id="GO:0043190">
    <property type="term" value="C:ATP-binding cassette (ABC) transporter complex"/>
    <property type="evidence" value="ECO:0007669"/>
    <property type="project" value="InterPro"/>
</dbReference>
<evidence type="ECO:0000313" key="8">
    <source>
        <dbReference type="EMBL" id="KKR39900.1"/>
    </source>
</evidence>
<dbReference type="SUPFAM" id="SSF81345">
    <property type="entry name" value="ABC transporter involved in vitamin B12 uptake, BtuC"/>
    <property type="match status" value="1"/>
</dbReference>
<evidence type="ECO:0000256" key="6">
    <source>
        <dbReference type="RuleBase" id="RU003943"/>
    </source>
</evidence>
<dbReference type="EMBL" id="LBXW01000001">
    <property type="protein sequence ID" value="KKR39900.1"/>
    <property type="molecule type" value="Genomic_DNA"/>
</dbReference>
<feature type="transmembrane region" description="Helical" evidence="7">
    <location>
        <begin position="81"/>
        <end position="102"/>
    </location>
</feature>
<reference evidence="8 9" key="1">
    <citation type="journal article" date="2015" name="Nature">
        <title>rRNA introns, odd ribosomes, and small enigmatic genomes across a large radiation of phyla.</title>
        <authorList>
            <person name="Brown C.T."/>
            <person name="Hug L.A."/>
            <person name="Thomas B.C."/>
            <person name="Sharon I."/>
            <person name="Castelle C.J."/>
            <person name="Singh A."/>
            <person name="Wilkins M.J."/>
            <person name="Williams K.H."/>
            <person name="Banfield J.F."/>
        </authorList>
    </citation>
    <scope>NUCLEOTIDE SEQUENCE [LARGE SCALE GENOMIC DNA]</scope>
</reference>
<comment type="caution">
    <text evidence="8">The sequence shown here is derived from an EMBL/GenBank/DDBJ whole genome shotgun (WGS) entry which is preliminary data.</text>
</comment>
<feature type="transmembrane region" description="Helical" evidence="7">
    <location>
        <begin position="209"/>
        <end position="230"/>
    </location>
</feature>
<dbReference type="AlphaFoldDB" id="A0A0G0SYJ6"/>
<comment type="similarity">
    <text evidence="2 6">Belongs to the ABC-3 integral membrane protein family.</text>
</comment>
<keyword evidence="3 6" id="KW-0812">Transmembrane</keyword>
<feature type="transmembrane region" description="Helical" evidence="7">
    <location>
        <begin position="6"/>
        <end position="29"/>
    </location>
</feature>
<dbReference type="Pfam" id="PF00950">
    <property type="entry name" value="ABC-3"/>
    <property type="match status" value="1"/>
</dbReference>
<comment type="subcellular location">
    <subcellularLocation>
        <location evidence="6">Cell membrane</location>
        <topology evidence="6">Multi-pass membrane protein</topology>
    </subcellularLocation>
    <subcellularLocation>
        <location evidence="1">Membrane</location>
        <topology evidence="1">Multi-pass membrane protein</topology>
    </subcellularLocation>
</comment>
<proteinExistence type="inferred from homology"/>
<dbReference type="Gene3D" id="1.10.3470.10">
    <property type="entry name" value="ABC transporter involved in vitamin B12 uptake, BtuC"/>
    <property type="match status" value="1"/>
</dbReference>
<feature type="transmembrane region" description="Helical" evidence="7">
    <location>
        <begin position="123"/>
        <end position="141"/>
    </location>
</feature>
<accession>A0A0G0SYJ6</accession>
<organism evidence="8 9">
    <name type="scientific">Candidatus Woesebacteria bacterium GW2011_GWB1_40_101</name>
    <dbReference type="NCBI Taxonomy" id="1618575"/>
    <lineage>
        <taxon>Bacteria</taxon>
        <taxon>Candidatus Woeseibacteriota</taxon>
    </lineage>
</organism>
<dbReference type="GO" id="GO:0010043">
    <property type="term" value="P:response to zinc ion"/>
    <property type="evidence" value="ECO:0007669"/>
    <property type="project" value="TreeGrafter"/>
</dbReference>
<feature type="transmembrane region" description="Helical" evidence="7">
    <location>
        <begin position="50"/>
        <end position="75"/>
    </location>
</feature>
<evidence type="ECO:0000256" key="2">
    <source>
        <dbReference type="ARBA" id="ARBA00008034"/>
    </source>
</evidence>
<gene>
    <name evidence="8" type="ORF">UT72_C0001G0002</name>
</gene>
<keyword evidence="6" id="KW-0813">Transport</keyword>
<feature type="transmembrane region" description="Helical" evidence="7">
    <location>
        <begin position="166"/>
        <end position="197"/>
    </location>
</feature>
<keyword evidence="5 7" id="KW-0472">Membrane</keyword>
<dbReference type="PANTHER" id="PTHR30477:SF0">
    <property type="entry name" value="METAL TRANSPORT SYSTEM MEMBRANE PROTEIN TM_0125-RELATED"/>
    <property type="match status" value="1"/>
</dbReference>
<evidence type="ECO:0000256" key="5">
    <source>
        <dbReference type="ARBA" id="ARBA00023136"/>
    </source>
</evidence>
<evidence type="ECO:0000256" key="3">
    <source>
        <dbReference type="ARBA" id="ARBA00022692"/>
    </source>
</evidence>
<dbReference type="InterPro" id="IPR037294">
    <property type="entry name" value="ABC_BtuC-like"/>
</dbReference>
<feature type="transmembrane region" description="Helical" evidence="7">
    <location>
        <begin position="236"/>
        <end position="253"/>
    </location>
</feature>
<evidence type="ECO:0000313" key="9">
    <source>
        <dbReference type="Proteomes" id="UP000034687"/>
    </source>
</evidence>
<evidence type="ECO:0000256" key="7">
    <source>
        <dbReference type="SAM" id="Phobius"/>
    </source>
</evidence>
<protein>
    <submittedName>
        <fullName evidence="8">ABC-3 protein</fullName>
    </submittedName>
</protein>